<dbReference type="PANTHER" id="PTHR42929">
    <property type="entry name" value="INNER MEMBRANE ABC TRANSPORTER PERMEASE PROTEIN YDCU-RELATED-RELATED"/>
    <property type="match status" value="1"/>
</dbReference>
<dbReference type="GO" id="GO:0055085">
    <property type="term" value="P:transmembrane transport"/>
    <property type="evidence" value="ECO:0007669"/>
    <property type="project" value="InterPro"/>
</dbReference>
<dbReference type="EMBL" id="CAEZYO010000018">
    <property type="protein sequence ID" value="CAB4729897.1"/>
    <property type="molecule type" value="Genomic_DNA"/>
</dbReference>
<evidence type="ECO:0000256" key="7">
    <source>
        <dbReference type="ARBA" id="ARBA00023136"/>
    </source>
</evidence>
<feature type="transmembrane region" description="Helical" evidence="8">
    <location>
        <begin position="209"/>
        <end position="234"/>
    </location>
</feature>
<dbReference type="InterPro" id="IPR035906">
    <property type="entry name" value="MetI-like_sf"/>
</dbReference>
<comment type="subcellular location">
    <subcellularLocation>
        <location evidence="1">Cell membrane</location>
        <topology evidence="1">Multi-pass membrane protein</topology>
    </subcellularLocation>
</comment>
<evidence type="ECO:0000256" key="8">
    <source>
        <dbReference type="SAM" id="Phobius"/>
    </source>
</evidence>
<comment type="similarity">
    <text evidence="2">Belongs to the binding-protein-dependent transport system permease family. CysTW subfamily.</text>
</comment>
<dbReference type="PANTHER" id="PTHR42929:SF1">
    <property type="entry name" value="INNER MEMBRANE ABC TRANSPORTER PERMEASE PROTEIN YDCU-RELATED"/>
    <property type="match status" value="1"/>
</dbReference>
<feature type="transmembrane region" description="Helical" evidence="8">
    <location>
        <begin position="266"/>
        <end position="287"/>
    </location>
</feature>
<dbReference type="CDD" id="cd06261">
    <property type="entry name" value="TM_PBP2"/>
    <property type="match status" value="1"/>
</dbReference>
<dbReference type="PROSITE" id="PS50928">
    <property type="entry name" value="ABC_TM1"/>
    <property type="match status" value="1"/>
</dbReference>
<evidence type="ECO:0000256" key="4">
    <source>
        <dbReference type="ARBA" id="ARBA00022475"/>
    </source>
</evidence>
<evidence type="ECO:0000256" key="5">
    <source>
        <dbReference type="ARBA" id="ARBA00022692"/>
    </source>
</evidence>
<organism evidence="10">
    <name type="scientific">freshwater metagenome</name>
    <dbReference type="NCBI Taxonomy" id="449393"/>
    <lineage>
        <taxon>unclassified sequences</taxon>
        <taxon>metagenomes</taxon>
        <taxon>ecological metagenomes</taxon>
    </lineage>
</organism>
<feature type="transmembrane region" description="Helical" evidence="8">
    <location>
        <begin position="84"/>
        <end position="103"/>
    </location>
</feature>
<feature type="transmembrane region" description="Helical" evidence="8">
    <location>
        <begin position="162"/>
        <end position="188"/>
    </location>
</feature>
<dbReference type="AlphaFoldDB" id="A0A6J5Z2E4"/>
<gene>
    <name evidence="11" type="ORF">UFOPK2731_00758</name>
    <name evidence="12" type="ORF">UFOPK3161_00549</name>
    <name evidence="10" type="ORF">UFOPK3962_00645</name>
    <name evidence="13" type="ORF">UFOPK4427_00583</name>
</gene>
<dbReference type="EMBL" id="CAFBRY010000011">
    <property type="protein sequence ID" value="CAB5142551.1"/>
    <property type="molecule type" value="Genomic_DNA"/>
</dbReference>
<evidence type="ECO:0000256" key="6">
    <source>
        <dbReference type="ARBA" id="ARBA00022989"/>
    </source>
</evidence>
<dbReference type="EMBL" id="CAESAH010000013">
    <property type="protein sequence ID" value="CAB4336791.1"/>
    <property type="molecule type" value="Genomic_DNA"/>
</dbReference>
<feature type="transmembrane region" description="Helical" evidence="8">
    <location>
        <begin position="25"/>
        <end position="45"/>
    </location>
</feature>
<sequence>MSSVDTSARTFNLKSWLAEHGVDRLLFLLVPAFLAMLAFFIYPTIYGTYLSFHPMEAKSGALGNYRSFFGDTYMRNSIWNTFRIALPVSLINVFAAVPLAVRLRHRVRGKRTINTLLVIPMSLGTVLIAEGLSAYLAPNGWFNRTLLAAGIIDQPLQLLHNFWGVIISLLITGFPFAFLLTLSYISGINPKMEEAASTLGATSWQRFRYITFPLLTPGLAITFCLNFVLAFSVFPSANLLGNPAGDSHVLAVAAAQAIVNNYDYSMASAISVITGAFELAVVALVLVMRSRLYSGSTSGGKG</sequence>
<evidence type="ECO:0000256" key="2">
    <source>
        <dbReference type="ARBA" id="ARBA00007069"/>
    </source>
</evidence>
<evidence type="ECO:0000313" key="13">
    <source>
        <dbReference type="EMBL" id="CAB5142551.1"/>
    </source>
</evidence>
<keyword evidence="4" id="KW-1003">Cell membrane</keyword>
<dbReference type="SUPFAM" id="SSF161098">
    <property type="entry name" value="MetI-like"/>
    <property type="match status" value="1"/>
</dbReference>
<accession>A0A6J5Z2E4</accession>
<evidence type="ECO:0000313" key="11">
    <source>
        <dbReference type="EMBL" id="CAB4729897.1"/>
    </source>
</evidence>
<name>A0A6J5Z2E4_9ZZZZ</name>
<dbReference type="EMBL" id="CAFABC010000009">
    <property type="protein sequence ID" value="CAB4821009.1"/>
    <property type="molecule type" value="Genomic_DNA"/>
</dbReference>
<evidence type="ECO:0000256" key="3">
    <source>
        <dbReference type="ARBA" id="ARBA00022448"/>
    </source>
</evidence>
<proteinExistence type="inferred from homology"/>
<evidence type="ECO:0000256" key="1">
    <source>
        <dbReference type="ARBA" id="ARBA00004651"/>
    </source>
</evidence>
<evidence type="ECO:0000313" key="12">
    <source>
        <dbReference type="EMBL" id="CAB4821009.1"/>
    </source>
</evidence>
<dbReference type="InterPro" id="IPR000515">
    <property type="entry name" value="MetI-like"/>
</dbReference>
<evidence type="ECO:0000259" key="9">
    <source>
        <dbReference type="PROSITE" id="PS50928"/>
    </source>
</evidence>
<keyword evidence="6 8" id="KW-1133">Transmembrane helix</keyword>
<keyword evidence="3" id="KW-0813">Transport</keyword>
<feature type="transmembrane region" description="Helical" evidence="8">
    <location>
        <begin position="115"/>
        <end position="137"/>
    </location>
</feature>
<keyword evidence="7 8" id="KW-0472">Membrane</keyword>
<dbReference type="Pfam" id="PF00528">
    <property type="entry name" value="BPD_transp_1"/>
    <property type="match status" value="1"/>
</dbReference>
<dbReference type="GO" id="GO:0005886">
    <property type="term" value="C:plasma membrane"/>
    <property type="evidence" value="ECO:0007669"/>
    <property type="project" value="UniProtKB-SubCell"/>
</dbReference>
<evidence type="ECO:0000313" key="10">
    <source>
        <dbReference type="EMBL" id="CAB4336791.1"/>
    </source>
</evidence>
<protein>
    <submittedName>
        <fullName evidence="10">Unannotated protein</fullName>
    </submittedName>
</protein>
<dbReference type="Gene3D" id="1.10.3720.10">
    <property type="entry name" value="MetI-like"/>
    <property type="match status" value="1"/>
</dbReference>
<feature type="domain" description="ABC transmembrane type-1" evidence="9">
    <location>
        <begin position="78"/>
        <end position="285"/>
    </location>
</feature>
<keyword evidence="5 8" id="KW-0812">Transmembrane</keyword>
<reference evidence="10" key="1">
    <citation type="submission" date="2020-05" db="EMBL/GenBank/DDBJ databases">
        <authorList>
            <person name="Chiriac C."/>
            <person name="Salcher M."/>
            <person name="Ghai R."/>
            <person name="Kavagutti S V."/>
        </authorList>
    </citation>
    <scope>NUCLEOTIDE SEQUENCE</scope>
</reference>